<feature type="domain" description="Novel STAND NTPase 3" evidence="3">
    <location>
        <begin position="135"/>
        <end position="277"/>
    </location>
</feature>
<dbReference type="EnsemblMetazoa" id="G22699.1">
    <property type="protein sequence ID" value="G22699.1:cds"/>
    <property type="gene ID" value="G22699"/>
</dbReference>
<dbReference type="Proteomes" id="UP000005408">
    <property type="component" value="Unassembled WGS sequence"/>
</dbReference>
<feature type="compositionally biased region" description="Polar residues" evidence="1">
    <location>
        <begin position="46"/>
        <end position="61"/>
    </location>
</feature>
<organism evidence="4 5">
    <name type="scientific">Magallana gigas</name>
    <name type="common">Pacific oyster</name>
    <name type="synonym">Crassostrea gigas</name>
    <dbReference type="NCBI Taxonomy" id="29159"/>
    <lineage>
        <taxon>Eukaryota</taxon>
        <taxon>Metazoa</taxon>
        <taxon>Spiralia</taxon>
        <taxon>Lophotrochozoa</taxon>
        <taxon>Mollusca</taxon>
        <taxon>Bivalvia</taxon>
        <taxon>Autobranchia</taxon>
        <taxon>Pteriomorphia</taxon>
        <taxon>Ostreida</taxon>
        <taxon>Ostreoidea</taxon>
        <taxon>Ostreidae</taxon>
        <taxon>Magallana</taxon>
    </lineage>
</organism>
<dbReference type="SUPFAM" id="SSF50494">
    <property type="entry name" value="Trypsin-like serine proteases"/>
    <property type="match status" value="1"/>
</dbReference>
<protein>
    <recommendedName>
        <fullName evidence="3">Novel STAND NTPase 3 domain-containing protein</fullName>
    </recommendedName>
</protein>
<name>A0A8W8K733_MAGGI</name>
<keyword evidence="2" id="KW-0732">Signal</keyword>
<evidence type="ECO:0000256" key="2">
    <source>
        <dbReference type="SAM" id="SignalP"/>
    </source>
</evidence>
<keyword evidence="5" id="KW-1185">Reference proteome</keyword>
<dbReference type="AlphaFoldDB" id="A0A8W8K733"/>
<dbReference type="InterPro" id="IPR027417">
    <property type="entry name" value="P-loop_NTPase"/>
</dbReference>
<sequence>MNPSTLLVLSLLLIFLTYGNGQKITLWMNNKAVVLDMKTRPSVKIGSSVSYEPPVNHQTKTGADEHEEPLEEDPKTVYLADSMCESCENLGPVKKHKCRKQLWENKLEASYEGQNSTVTLNMADGGGYTLRKQTFLKTAQYLKCKSVFEERRLILITGNAGSGKTAIAQRLLKDRKGRISANCFEIRHPEELRTVGHGTTILFDDIFGRYAEDVSMTIAWYSRTKKFEESSKRVFFILTSREDIYSRCRDRTGLQFLEKFVIRLSSVKLTEEDRENVIAGFDYPFGANTSNYELFQACDIWSRLKQQTFLDVTSDVSETSLQTFFQDMFKRRKDLSFAIIMTLIFGNKLTEDNWKSSKLYEVAKRIGYDTNERKFKMSLETLSTSLLEKDENSYSISSTIIVNEACNCSLQHYPEAFIDYCDLIFLDKLSKHFDNMDHVHIERLCGRLCSELNTLDSSEATNTCFPESPSIYEEMDNPLSHFTTFEALKCQLEDFPRLRYHDKLLRGLGDRFVSLQAEEPRLNSVNFVHWDKVEKNPIVYLAGETRGHWENLPFLSVDKTTRQKETLKNKDVHKSHPKLKFSDFEGWSLSCIVYRCFEGKSKQENISLIKKLSMDIANSELTGMGSCVMVVLNCGIPFTLLDENFQDIDVPKSNVQIVISNGEREDLLELLTSAFEVPMNEYITLLQSNLCIESMSSAKRIRSLKTESDALLKRLRLSSKLPQEPVTASSSMTVPNEVLKELDKNADHIYGYGFRPEEFYILVNDRLSPGKKKSLEGKIRKSIQNANFSWKVKFVNSNGVHYTKHFGSGSPIVPDEKNPDKYGTLGGFAQVNRKDVVGLTNFHVVDKGIEAYVKDGDNLIKLGKCEFVLVPGLTSLADFALIEVNNGLTERCRKPLVDDEDQPKNATIYLGKPSLIVPAIVHKKGASTGITQGTVVEMMTYREVLGKRETHSAFLVEDLEQPFSVPGDSGSLVFQNSFSASQESIEVVAILNGRYTEHGETAESKFVLCSDMKYIYDELKSKGKHLQFFKKEEEPT</sequence>
<feature type="signal peptide" evidence="2">
    <location>
        <begin position="1"/>
        <end position="21"/>
    </location>
</feature>
<evidence type="ECO:0000313" key="5">
    <source>
        <dbReference type="Proteomes" id="UP000005408"/>
    </source>
</evidence>
<feature type="chain" id="PRO_5036443872" description="Novel STAND NTPase 3 domain-containing protein" evidence="2">
    <location>
        <begin position="22"/>
        <end position="1036"/>
    </location>
</feature>
<feature type="region of interest" description="Disordered" evidence="1">
    <location>
        <begin position="46"/>
        <end position="72"/>
    </location>
</feature>
<dbReference type="Pfam" id="PF20720">
    <property type="entry name" value="nSTAND3"/>
    <property type="match status" value="1"/>
</dbReference>
<proteinExistence type="predicted"/>
<evidence type="ECO:0000256" key="1">
    <source>
        <dbReference type="SAM" id="MobiDB-lite"/>
    </source>
</evidence>
<accession>A0A8W8K733</accession>
<evidence type="ECO:0000313" key="4">
    <source>
        <dbReference type="EnsemblMetazoa" id="G22699.1:cds"/>
    </source>
</evidence>
<dbReference type="InterPro" id="IPR049050">
    <property type="entry name" value="nSTAND3"/>
</dbReference>
<evidence type="ECO:0000259" key="3">
    <source>
        <dbReference type="Pfam" id="PF20720"/>
    </source>
</evidence>
<reference evidence="4" key="1">
    <citation type="submission" date="2022-08" db="UniProtKB">
        <authorList>
            <consortium name="EnsemblMetazoa"/>
        </authorList>
    </citation>
    <scope>IDENTIFICATION</scope>
    <source>
        <strain evidence="4">05x7-T-G4-1.051#20</strain>
    </source>
</reference>
<dbReference type="SUPFAM" id="SSF52540">
    <property type="entry name" value="P-loop containing nucleoside triphosphate hydrolases"/>
    <property type="match status" value="1"/>
</dbReference>
<dbReference type="InterPro" id="IPR009003">
    <property type="entry name" value="Peptidase_S1_PA"/>
</dbReference>